<dbReference type="Proteomes" id="UP000176998">
    <property type="component" value="Unassembled WGS sequence"/>
</dbReference>
<name>A0A1G4BSJ2_9PEZI</name>
<keyword evidence="6 7" id="KW-0539">Nucleus</keyword>
<proteinExistence type="inferred from homology"/>
<reference evidence="9 10" key="1">
    <citation type="submission" date="2016-09" db="EMBL/GenBank/DDBJ databases">
        <authorList>
            <person name="Capua I."/>
            <person name="De Benedictis P."/>
            <person name="Joannis T."/>
            <person name="Lombin L.H."/>
            <person name="Cattoli G."/>
        </authorList>
    </citation>
    <scope>NUCLEOTIDE SEQUENCE [LARGE SCALE GENOMIC DNA]</scope>
    <source>
        <strain evidence="9 10">IMI 309357</strain>
    </source>
</reference>
<gene>
    <name evidence="9" type="ORF">CORC01_00185</name>
</gene>
<evidence type="ECO:0000256" key="2">
    <source>
        <dbReference type="ARBA" id="ARBA00022816"/>
    </source>
</evidence>
<comment type="function">
    <text evidence="7">Functions as a component of the nuclear pore complex (NPC).</text>
</comment>
<dbReference type="InterPro" id="IPR007252">
    <property type="entry name" value="Nup84/Nup107"/>
</dbReference>
<evidence type="ECO:0000256" key="5">
    <source>
        <dbReference type="ARBA" id="ARBA00023132"/>
    </source>
</evidence>
<sequence length="890" mass="99807">MDGIGPEVEVFANILDDCLADQGTDEDKRARVLGLVNAYHDYAAEKLSQLREPRRQGSIGDNEMDVDEEEEAESATSSEEIRAWQQERQTWDLIRRLIPIRHSVQDLTSKQTTNIGGDLWKAFLANDQSAMERKAILEWLQEGARAGSDIDDLVRELQQNADRGDIIAHGWIHTRSAIKLQKSVIGSARPLDVHFPEVARSLVNSDRAPLVSELDPDSVVRQGRKLEPQDEYFERAIWVGCFQLLRRGCSLEATREWCLERTEVWRAVSMSALPLASGNGETSLVKDPSALALWRRMCFALARQGGSDDIERAVYGVLSGDIPSVQRVCKTWDDFMFMHYNALIRTQFDAFLLSQCSPEVSATIRSSFAAFDAVQFHGDAATLEQRLIHNLEISPHTGKEALEPSKALQAAIISKDLQRHFYEQGVAITQKANSKEASALMPDHSCRNIDVVAEKFADIKNPDGLRVAVHALIIFDTLDKLGGLQANAVTMSSDHDRRELQENTITQYISLLRLAGLEELIPLYCSRLHPSRAFQVLSTNLLPITDSDARLIQLSLIRKAELDVVEFVKAQPRFLFQNMGPNTAQDQTMREFQIMDNGPASLKYGRSIKTDFFGEDPESIDPVDERLIRSMEWLLLVDEAWPYVFSIGVAVYKYFLKAMHLNAARSLANRVPFSSIMRTSESSEQEENDLWWTEDAEFWTDQVEAAGAINLSPSQVASDARVLHELECLVRALDTMETVASLAELSREDPSVKRDFWTKVGNEVKSAKANVRPLLNGWLLGQDDEELKALREAYLPETLLAYVSTLHFAGTALTRDNFLECMELAATIAEKDSDVAACFTKAGRMKELVECFATCSKALAVASGEKKAASSSSKKLREMGWSRDLWSVKH</sequence>
<feature type="compositionally biased region" description="Acidic residues" evidence="8">
    <location>
        <begin position="62"/>
        <end position="73"/>
    </location>
</feature>
<dbReference type="PANTHER" id="PTHR13003:SF2">
    <property type="entry name" value="NUCLEAR PORE COMPLEX PROTEIN NUP107"/>
    <property type="match status" value="1"/>
</dbReference>
<dbReference type="GO" id="GO:0006606">
    <property type="term" value="P:protein import into nucleus"/>
    <property type="evidence" value="ECO:0007669"/>
    <property type="project" value="TreeGrafter"/>
</dbReference>
<organism evidence="9 10">
    <name type="scientific">Colletotrichum orchidophilum</name>
    <dbReference type="NCBI Taxonomy" id="1209926"/>
    <lineage>
        <taxon>Eukaryota</taxon>
        <taxon>Fungi</taxon>
        <taxon>Dikarya</taxon>
        <taxon>Ascomycota</taxon>
        <taxon>Pezizomycotina</taxon>
        <taxon>Sordariomycetes</taxon>
        <taxon>Hypocreomycetidae</taxon>
        <taxon>Glomerellales</taxon>
        <taxon>Glomerellaceae</taxon>
        <taxon>Colletotrichum</taxon>
    </lineage>
</organism>
<keyword evidence="10" id="KW-1185">Reference proteome</keyword>
<dbReference type="Pfam" id="PF04121">
    <property type="entry name" value="Nup84_Nup100"/>
    <property type="match status" value="1"/>
</dbReference>
<dbReference type="GO" id="GO:0031080">
    <property type="term" value="C:nuclear pore outer ring"/>
    <property type="evidence" value="ECO:0007669"/>
    <property type="project" value="TreeGrafter"/>
</dbReference>
<dbReference type="PANTHER" id="PTHR13003">
    <property type="entry name" value="NUP107-RELATED"/>
    <property type="match status" value="1"/>
</dbReference>
<dbReference type="OrthoDB" id="3098at2759"/>
<evidence type="ECO:0000313" key="10">
    <source>
        <dbReference type="Proteomes" id="UP000176998"/>
    </source>
</evidence>
<dbReference type="GO" id="GO:0006406">
    <property type="term" value="P:mRNA export from nucleus"/>
    <property type="evidence" value="ECO:0007669"/>
    <property type="project" value="TreeGrafter"/>
</dbReference>
<evidence type="ECO:0000256" key="1">
    <source>
        <dbReference type="ARBA" id="ARBA00022448"/>
    </source>
</evidence>
<dbReference type="Gene3D" id="1.10.3450.20">
    <property type="match status" value="1"/>
</dbReference>
<keyword evidence="4 7" id="KW-0811">Translocation</keyword>
<accession>A0A1G4BSJ2</accession>
<dbReference type="STRING" id="1209926.A0A1G4BSJ2"/>
<dbReference type="AlphaFoldDB" id="A0A1G4BSJ2"/>
<protein>
    <recommendedName>
        <fullName evidence="7">Nuclear pore complex protein</fullName>
    </recommendedName>
</protein>
<evidence type="ECO:0000313" key="9">
    <source>
        <dbReference type="EMBL" id="OHF04333.1"/>
    </source>
</evidence>
<evidence type="ECO:0000256" key="7">
    <source>
        <dbReference type="RuleBase" id="RU365072"/>
    </source>
</evidence>
<dbReference type="GO" id="GO:0031965">
    <property type="term" value="C:nuclear membrane"/>
    <property type="evidence" value="ECO:0007669"/>
    <property type="project" value="UniProtKB-SubCell"/>
</dbReference>
<keyword evidence="7" id="KW-0472">Membrane</keyword>
<comment type="caution">
    <text evidence="9">The sequence shown here is derived from an EMBL/GenBank/DDBJ whole genome shotgun (WGS) entry which is preliminary data.</text>
</comment>
<comment type="subcellular location">
    <subcellularLocation>
        <location evidence="7">Nucleus</location>
        <location evidence="7">Nuclear pore complex</location>
    </subcellularLocation>
    <subcellularLocation>
        <location evidence="7">Nucleus membrane</location>
    </subcellularLocation>
</comment>
<comment type="similarity">
    <text evidence="7">Belongs to the nucleoporin Nup84/Nup107 family.</text>
</comment>
<dbReference type="GO" id="GO:0000973">
    <property type="term" value="P:post-transcriptional tethering of RNA polymerase II gene DNA at nuclear periphery"/>
    <property type="evidence" value="ECO:0007669"/>
    <property type="project" value="TreeGrafter"/>
</dbReference>
<dbReference type="RefSeq" id="XP_022481468.1">
    <property type="nucleotide sequence ID" value="XM_022611843.1"/>
</dbReference>
<dbReference type="GeneID" id="34553353"/>
<evidence type="ECO:0000256" key="8">
    <source>
        <dbReference type="SAM" id="MobiDB-lite"/>
    </source>
</evidence>
<dbReference type="Gene3D" id="1.20.190.50">
    <property type="match status" value="1"/>
</dbReference>
<evidence type="ECO:0000256" key="6">
    <source>
        <dbReference type="ARBA" id="ARBA00023242"/>
    </source>
</evidence>
<feature type="region of interest" description="Disordered" evidence="8">
    <location>
        <begin position="50"/>
        <end position="81"/>
    </location>
</feature>
<keyword evidence="2" id="KW-0509">mRNA transport</keyword>
<keyword evidence="1 7" id="KW-0813">Transport</keyword>
<keyword evidence="5 7" id="KW-0906">Nuclear pore complex</keyword>
<keyword evidence="3" id="KW-0653">Protein transport</keyword>
<evidence type="ECO:0000256" key="4">
    <source>
        <dbReference type="ARBA" id="ARBA00023010"/>
    </source>
</evidence>
<dbReference type="GO" id="GO:0017056">
    <property type="term" value="F:structural constituent of nuclear pore"/>
    <property type="evidence" value="ECO:0007669"/>
    <property type="project" value="UniProtKB-UniRule"/>
</dbReference>
<evidence type="ECO:0000256" key="3">
    <source>
        <dbReference type="ARBA" id="ARBA00022927"/>
    </source>
</evidence>
<dbReference type="EMBL" id="MJBS01000002">
    <property type="protein sequence ID" value="OHF04333.1"/>
    <property type="molecule type" value="Genomic_DNA"/>
</dbReference>
<comment type="subunit">
    <text evidence="7">Part of the nuclear pore complex (NPC).</text>
</comment>